<organism evidence="2 3">
    <name type="scientific">Kitasatospora arboriphila</name>
    <dbReference type="NCBI Taxonomy" id="258052"/>
    <lineage>
        <taxon>Bacteria</taxon>
        <taxon>Bacillati</taxon>
        <taxon>Actinomycetota</taxon>
        <taxon>Actinomycetes</taxon>
        <taxon>Kitasatosporales</taxon>
        <taxon>Streptomycetaceae</taxon>
        <taxon>Kitasatospora</taxon>
    </lineage>
</organism>
<feature type="compositionally biased region" description="Basic and acidic residues" evidence="1">
    <location>
        <begin position="546"/>
        <end position="565"/>
    </location>
</feature>
<evidence type="ECO:0000313" key="2">
    <source>
        <dbReference type="EMBL" id="GAA1124064.1"/>
    </source>
</evidence>
<feature type="compositionally biased region" description="Basic and acidic residues" evidence="1">
    <location>
        <begin position="484"/>
        <end position="494"/>
    </location>
</feature>
<name>A0ABN1U8E6_9ACTN</name>
<dbReference type="EMBL" id="BAAALD010000143">
    <property type="protein sequence ID" value="GAA1124064.1"/>
    <property type="molecule type" value="Genomic_DNA"/>
</dbReference>
<dbReference type="Proteomes" id="UP001499987">
    <property type="component" value="Unassembled WGS sequence"/>
</dbReference>
<feature type="region of interest" description="Disordered" evidence="1">
    <location>
        <begin position="144"/>
        <end position="163"/>
    </location>
</feature>
<evidence type="ECO:0000313" key="3">
    <source>
        <dbReference type="Proteomes" id="UP001499987"/>
    </source>
</evidence>
<feature type="compositionally biased region" description="Low complexity" evidence="1">
    <location>
        <begin position="419"/>
        <end position="431"/>
    </location>
</feature>
<evidence type="ECO:0000256" key="1">
    <source>
        <dbReference type="SAM" id="MobiDB-lite"/>
    </source>
</evidence>
<protein>
    <submittedName>
        <fullName evidence="2">Uncharacterized protein</fullName>
    </submittedName>
</protein>
<proteinExistence type="predicted"/>
<feature type="region of interest" description="Disordered" evidence="1">
    <location>
        <begin position="546"/>
        <end position="607"/>
    </location>
</feature>
<keyword evidence="3" id="KW-1185">Reference proteome</keyword>
<comment type="caution">
    <text evidence="2">The sequence shown here is derived from an EMBL/GenBank/DDBJ whole genome shotgun (WGS) entry which is preliminary data.</text>
</comment>
<reference evidence="2 3" key="1">
    <citation type="journal article" date="2019" name="Int. J. Syst. Evol. Microbiol.">
        <title>The Global Catalogue of Microorganisms (GCM) 10K type strain sequencing project: providing services to taxonomists for standard genome sequencing and annotation.</title>
        <authorList>
            <consortium name="The Broad Institute Genomics Platform"/>
            <consortium name="The Broad Institute Genome Sequencing Center for Infectious Disease"/>
            <person name="Wu L."/>
            <person name="Ma J."/>
        </authorList>
    </citation>
    <scope>NUCLEOTIDE SEQUENCE [LARGE SCALE GENOMIC DNA]</scope>
    <source>
        <strain evidence="2 3">JCM 13002</strain>
    </source>
</reference>
<accession>A0ABN1U8E6</accession>
<sequence length="645" mass="68720">MRADGKDDVRFEEVVWARRRDIPLRYALVSEEWDGEQTLWTPCADMDGLFVDRVPRRETLTLVGCRPTGRLLKAADRARREPVELGHLFVPVEFPDDHPDAWDGWWVHYWDLEEAVVVGSRPSALGPGLFDLVLEAEVIGPTTPTGRTGAVGEPESAEIGIHNGTGSRIGECRRIEGLYTERPEPEPEPLRLVGCEPTDRLLARLVHPRADGARPSRLGGALIDVDVTVRAGLGHRPAGAARPVWDAWYEGVPRERNAWAGLPTAAREEWLRFTTGTSGEVPVGGTCHLDGRFVTDVPGFRCALGEAVGGPGRHLHQCWGVLLGCPCGGEDVRGPFTLVWHDADTARRALAGVSVDPAGELPYVEHVVRFLRRRASPSSCADSGSAGRAAVVRSVEVGGHRHERAAGAVQQSVRDRAEAQAGEAAAAAAADDQGERVLGGRGELLDGVAGEHLVGEPDVGVQGGAAGGDLVELSADLLDRGGLVDRQDGRRLPHPDGAQLRPAPGRRVEGEVDGRAGAGAAVHADDDVRRLLGDLLLTADDHHRARRLGGDRQDDRVGAEHRLDPGEPAGAEDDHLGAGGPPADHLAGLPVGEDDADVEPRVPFLDGEPGLAERRLAGLVHRGAVVALVEAAVVAAARRYGVDEP</sequence>
<feature type="region of interest" description="Disordered" evidence="1">
    <location>
        <begin position="484"/>
        <end position="511"/>
    </location>
</feature>
<gene>
    <name evidence="2" type="ORF">GCM10009663_73860</name>
</gene>
<feature type="region of interest" description="Disordered" evidence="1">
    <location>
        <begin position="401"/>
        <end position="433"/>
    </location>
</feature>